<dbReference type="PROSITE" id="PS51819">
    <property type="entry name" value="VOC"/>
    <property type="match status" value="1"/>
</dbReference>
<sequence length="140" mass="15519">MTATYQKMIFVSLPVTDLEASKKFYAALGFAPNAQYSDENTATFQITDAIVAMLHTRQRYSEFTKKEISDATKTSQMMLGLSAETRGEVDDVVEKAFAAGATPAAETQDHGFMYNRSFDDLDGHTWEVVWMDPAAEQAQG</sequence>
<dbReference type="EMBL" id="CP016438">
    <property type="protein sequence ID" value="ANS68295.1"/>
    <property type="molecule type" value="Genomic_DNA"/>
</dbReference>
<dbReference type="InterPro" id="IPR029068">
    <property type="entry name" value="Glyas_Bleomycin-R_OHBP_Dase"/>
</dbReference>
<dbReference type="KEGG" id="sls:SLINC_6071"/>
<proteinExistence type="predicted"/>
<dbReference type="RefSeq" id="WP_067440513.1">
    <property type="nucleotide sequence ID" value="NZ_CP016438.1"/>
</dbReference>
<dbReference type="PANTHER" id="PTHR36503:SF2">
    <property type="entry name" value="BLR2408 PROTEIN"/>
    <property type="match status" value="1"/>
</dbReference>
<organism evidence="1 2">
    <name type="scientific">Streptomyces lincolnensis</name>
    <dbReference type="NCBI Taxonomy" id="1915"/>
    <lineage>
        <taxon>Bacteria</taxon>
        <taxon>Bacillati</taxon>
        <taxon>Actinomycetota</taxon>
        <taxon>Actinomycetes</taxon>
        <taxon>Kitasatosporales</taxon>
        <taxon>Streptomycetaceae</taxon>
        <taxon>Streptomyces</taxon>
    </lineage>
</organism>
<dbReference type="PANTHER" id="PTHR36503">
    <property type="entry name" value="BLR2520 PROTEIN"/>
    <property type="match status" value="1"/>
</dbReference>
<dbReference type="SUPFAM" id="SSF54593">
    <property type="entry name" value="Glyoxalase/Bleomycin resistance protein/Dihydroxybiphenyl dioxygenase"/>
    <property type="match status" value="1"/>
</dbReference>
<name>A0A1B1MI58_STRLN</name>
<evidence type="ECO:0000313" key="1">
    <source>
        <dbReference type="EMBL" id="ANS68295.1"/>
    </source>
</evidence>
<dbReference type="Pfam" id="PF00903">
    <property type="entry name" value="Glyoxalase"/>
    <property type="match status" value="1"/>
</dbReference>
<dbReference type="Proteomes" id="UP000092598">
    <property type="component" value="Chromosome"/>
</dbReference>
<keyword evidence="2" id="KW-1185">Reference proteome</keyword>
<dbReference type="PATRIC" id="fig|1915.4.peg.6720"/>
<dbReference type="Gene3D" id="3.10.180.10">
    <property type="entry name" value="2,3-Dihydroxybiphenyl 1,2-Dioxygenase, domain 1"/>
    <property type="match status" value="1"/>
</dbReference>
<gene>
    <name evidence="1" type="ORF">SLINC_6071</name>
</gene>
<evidence type="ECO:0000313" key="2">
    <source>
        <dbReference type="Proteomes" id="UP000092598"/>
    </source>
</evidence>
<protein>
    <submittedName>
        <fullName evidence="1">Uncharacterized protein</fullName>
    </submittedName>
</protein>
<reference evidence="1 2" key="1">
    <citation type="submission" date="2016-07" db="EMBL/GenBank/DDBJ databases">
        <title>Enhancement of antibiotic productionsby engineered nitrateutilization in actinobacteria.</title>
        <authorList>
            <person name="Meng S.C."/>
        </authorList>
    </citation>
    <scope>NUCLEOTIDE SEQUENCE [LARGE SCALE GENOMIC DNA]</scope>
    <source>
        <strain evidence="1 2">NRRL 2936</strain>
    </source>
</reference>
<dbReference type="AlphaFoldDB" id="A0A1B1MI58"/>
<dbReference type="OrthoDB" id="4265398at2"/>
<dbReference type="InterPro" id="IPR004360">
    <property type="entry name" value="Glyas_Fos-R_dOase_dom"/>
</dbReference>
<accession>A0A1B1MI58</accession>
<dbReference type="InterPro" id="IPR037523">
    <property type="entry name" value="VOC_core"/>
</dbReference>
<dbReference type="STRING" id="1915.SLINC_6071"/>